<proteinExistence type="inferred from homology"/>
<dbReference type="Pfam" id="PF00005">
    <property type="entry name" value="ABC_tran"/>
    <property type="match status" value="1"/>
</dbReference>
<dbReference type="InterPro" id="IPR050763">
    <property type="entry name" value="ABC_transporter_ATP-binding"/>
</dbReference>
<dbReference type="Gene3D" id="3.40.50.300">
    <property type="entry name" value="P-loop containing nucleotide triphosphate hydrolases"/>
    <property type="match status" value="1"/>
</dbReference>
<dbReference type="InterPro" id="IPR003439">
    <property type="entry name" value="ABC_transporter-like_ATP-bd"/>
</dbReference>
<dbReference type="SUPFAM" id="SSF52540">
    <property type="entry name" value="P-loop containing nucleoside triphosphate hydrolases"/>
    <property type="match status" value="1"/>
</dbReference>
<evidence type="ECO:0000259" key="5">
    <source>
        <dbReference type="Pfam" id="PF00005"/>
    </source>
</evidence>
<dbReference type="Proteomes" id="UP000480303">
    <property type="component" value="Unassembled WGS sequence"/>
</dbReference>
<accession>A0A6A0BBM7</accession>
<dbReference type="AlphaFoldDB" id="A0A6A0BBM7"/>
<dbReference type="EMBL" id="BLLI01000012">
    <property type="protein sequence ID" value="GFH42083.1"/>
    <property type="molecule type" value="Genomic_DNA"/>
</dbReference>
<keyword evidence="2" id="KW-0813">Transport</keyword>
<organism evidence="6 7">
    <name type="scientific">Pseudolactococcus hodotermopsidis</name>
    <dbReference type="NCBI Taxonomy" id="2709157"/>
    <lineage>
        <taxon>Bacteria</taxon>
        <taxon>Bacillati</taxon>
        <taxon>Bacillota</taxon>
        <taxon>Bacilli</taxon>
        <taxon>Lactobacillales</taxon>
        <taxon>Streptococcaceae</taxon>
        <taxon>Pseudolactococcus</taxon>
    </lineage>
</organism>
<comment type="caution">
    <text evidence="6">The sequence shown here is derived from an EMBL/GenBank/DDBJ whole genome shotgun (WGS) entry which is preliminary data.</text>
</comment>
<evidence type="ECO:0000313" key="6">
    <source>
        <dbReference type="EMBL" id="GFH42083.1"/>
    </source>
</evidence>
<dbReference type="PANTHER" id="PTHR42711:SF5">
    <property type="entry name" value="ABC TRANSPORTER ATP-BINDING PROTEIN NATA"/>
    <property type="match status" value="1"/>
</dbReference>
<evidence type="ECO:0000256" key="3">
    <source>
        <dbReference type="ARBA" id="ARBA00022741"/>
    </source>
</evidence>
<evidence type="ECO:0000256" key="4">
    <source>
        <dbReference type="ARBA" id="ARBA00022840"/>
    </source>
</evidence>
<protein>
    <recommendedName>
        <fullName evidence="5">ABC transporter domain-containing protein</fullName>
    </recommendedName>
</protein>
<dbReference type="GO" id="GO:0005524">
    <property type="term" value="F:ATP binding"/>
    <property type="evidence" value="ECO:0007669"/>
    <property type="project" value="UniProtKB-KW"/>
</dbReference>
<dbReference type="GO" id="GO:0016887">
    <property type="term" value="F:ATP hydrolysis activity"/>
    <property type="evidence" value="ECO:0007669"/>
    <property type="project" value="InterPro"/>
</dbReference>
<evidence type="ECO:0000313" key="7">
    <source>
        <dbReference type="Proteomes" id="UP000480303"/>
    </source>
</evidence>
<dbReference type="InterPro" id="IPR027417">
    <property type="entry name" value="P-loop_NTPase"/>
</dbReference>
<evidence type="ECO:0000256" key="1">
    <source>
        <dbReference type="ARBA" id="ARBA00005417"/>
    </source>
</evidence>
<reference evidence="6 7" key="1">
    <citation type="submission" date="2020-02" db="EMBL/GenBank/DDBJ databases">
        <title>Draft genome sequence of Lactococcus sp. Hs30E4-3.</title>
        <authorList>
            <person name="Noda S."/>
            <person name="Yuki M."/>
            <person name="Ohkuma M."/>
        </authorList>
    </citation>
    <scope>NUCLEOTIDE SEQUENCE [LARGE SCALE GENOMIC DNA]</scope>
    <source>
        <strain evidence="6 7">Hs30E4-3</strain>
    </source>
</reference>
<name>A0A6A0BBM7_9LACT</name>
<evidence type="ECO:0000256" key="2">
    <source>
        <dbReference type="ARBA" id="ARBA00022448"/>
    </source>
</evidence>
<dbReference type="PANTHER" id="PTHR42711">
    <property type="entry name" value="ABC TRANSPORTER ATP-BINDING PROTEIN"/>
    <property type="match status" value="1"/>
</dbReference>
<feature type="domain" description="ABC transporter" evidence="5">
    <location>
        <begin position="6"/>
        <end position="93"/>
    </location>
</feature>
<keyword evidence="7" id="KW-1185">Reference proteome</keyword>
<comment type="similarity">
    <text evidence="1">Belongs to the ABC transporter superfamily.</text>
</comment>
<gene>
    <name evidence="6" type="ORF">Hs30E_06340</name>
</gene>
<sequence length="163" mass="18802">MVVSVPKNKISFISIEMSLYDEMTVYDYLHFFAEIYEVDNIEVKINEFAEKLNFKEHLKHKIHGLSTGNKQKILMTRALINEPELLILDEPTNGLDVIISYEIRKLIKELQGKGATTIICSHLAEDLNMSERVIMINQGEIIEDKVNSGDMDIYSYFIEDGKK</sequence>
<keyword evidence="4" id="KW-0067">ATP-binding</keyword>
<keyword evidence="3" id="KW-0547">Nucleotide-binding</keyword>